<reference evidence="2 3" key="1">
    <citation type="submission" date="2024-04" db="EMBL/GenBank/DDBJ databases">
        <title>Complete genome sequence of Nguyenibacter vanlangesis HBCM-1154, a strain capable of nitrogen fixation, IAA production, and phosphorus solubilization isolated from sugarcane soil.</title>
        <authorList>
            <person name="MY HANH P."/>
        </authorList>
    </citation>
    <scope>NUCLEOTIDE SEQUENCE [LARGE SCALE GENOMIC DNA]</scope>
    <source>
        <strain evidence="2 3">HBCM 1154</strain>
    </source>
</reference>
<organism evidence="2 3">
    <name type="scientific">Nguyenibacter vanlangensis</name>
    <dbReference type="NCBI Taxonomy" id="1216886"/>
    <lineage>
        <taxon>Bacteria</taxon>
        <taxon>Pseudomonadati</taxon>
        <taxon>Pseudomonadota</taxon>
        <taxon>Alphaproteobacteria</taxon>
        <taxon>Acetobacterales</taxon>
        <taxon>Acetobacteraceae</taxon>
        <taxon>Nguyenibacter</taxon>
    </lineage>
</organism>
<evidence type="ECO:0000259" key="1">
    <source>
        <dbReference type="Pfam" id="PF04965"/>
    </source>
</evidence>
<sequence>MIGVDRNTGKELGDFAHLAQSVGDILTTPIGSRVMRRTYGSQLLELVDSCMNQSGVMDIYAATVQALIEWEPRIQVMGVQVTPGVGSMTISVSGNYLPNGTPIKIDGIVIS</sequence>
<feature type="domain" description="IraD/Gp25-like" evidence="1">
    <location>
        <begin position="17"/>
        <end position="92"/>
    </location>
</feature>
<dbReference type="EMBL" id="CP152276">
    <property type="protein sequence ID" value="XAE41695.1"/>
    <property type="molecule type" value="Genomic_DNA"/>
</dbReference>
<keyword evidence="3" id="KW-1185">Reference proteome</keyword>
<dbReference type="Proteomes" id="UP001449795">
    <property type="component" value="Chromosome"/>
</dbReference>
<dbReference type="InterPro" id="IPR007048">
    <property type="entry name" value="IraD/Gp25-like"/>
</dbReference>
<protein>
    <submittedName>
        <fullName evidence="2">GPW/gp25 family protein</fullName>
    </submittedName>
</protein>
<evidence type="ECO:0000313" key="3">
    <source>
        <dbReference type="Proteomes" id="UP001449795"/>
    </source>
</evidence>
<evidence type="ECO:0000313" key="2">
    <source>
        <dbReference type="EMBL" id="XAE41695.1"/>
    </source>
</evidence>
<accession>A0ABZ3D223</accession>
<name>A0ABZ3D223_9PROT</name>
<dbReference type="Gene3D" id="3.10.450.40">
    <property type="match status" value="1"/>
</dbReference>
<gene>
    <name evidence="2" type="ORF">AAC691_15570</name>
</gene>
<dbReference type="Pfam" id="PF04965">
    <property type="entry name" value="GPW_gp25"/>
    <property type="match status" value="1"/>
</dbReference>
<proteinExistence type="predicted"/>
<dbReference type="SUPFAM" id="SSF160719">
    <property type="entry name" value="gpW/gp25-like"/>
    <property type="match status" value="1"/>
</dbReference>
<dbReference type="RefSeq" id="WP_342627572.1">
    <property type="nucleotide sequence ID" value="NZ_CP152276.1"/>
</dbReference>